<comment type="function">
    <text evidence="7">Stabilizer subunit of the dolichol-phosphate mannose (DPM) synthase complex; tethers catalytic subunit to the ER.</text>
</comment>
<dbReference type="Proteomes" id="UP001150062">
    <property type="component" value="Unassembled WGS sequence"/>
</dbReference>
<dbReference type="EMBL" id="JANTQA010000042">
    <property type="protein sequence ID" value="KAJ3435255.1"/>
    <property type="molecule type" value="Genomic_DNA"/>
</dbReference>
<organism evidence="8 10">
    <name type="scientific">Anaeramoeba flamelloides</name>
    <dbReference type="NCBI Taxonomy" id="1746091"/>
    <lineage>
        <taxon>Eukaryota</taxon>
        <taxon>Metamonada</taxon>
        <taxon>Anaeramoebidae</taxon>
        <taxon>Anaeramoeba</taxon>
    </lineage>
</organism>
<comment type="caution">
    <text evidence="8">The sequence shown here is derived from an EMBL/GenBank/DDBJ whole genome shotgun (WGS) entry which is preliminary data.</text>
</comment>
<dbReference type="Proteomes" id="UP001146793">
    <property type="component" value="Unassembled WGS sequence"/>
</dbReference>
<dbReference type="GO" id="GO:0033185">
    <property type="term" value="C:dolichol-phosphate-mannose synthase complex"/>
    <property type="evidence" value="ECO:0007669"/>
    <property type="project" value="TreeGrafter"/>
</dbReference>
<evidence type="ECO:0000313" key="10">
    <source>
        <dbReference type="Proteomes" id="UP001146793"/>
    </source>
</evidence>
<dbReference type="GO" id="GO:0016757">
    <property type="term" value="F:glycosyltransferase activity"/>
    <property type="evidence" value="ECO:0007669"/>
    <property type="project" value="UniProtKB-KW"/>
</dbReference>
<gene>
    <name evidence="8" type="ORF">M0812_02386</name>
    <name evidence="9" type="ORF">M0813_20995</name>
</gene>
<keyword evidence="5 7" id="KW-1133">Transmembrane helix</keyword>
<dbReference type="GO" id="GO:0006506">
    <property type="term" value="P:GPI anchor biosynthetic process"/>
    <property type="evidence" value="ECO:0007669"/>
    <property type="project" value="TreeGrafter"/>
</dbReference>
<keyword evidence="8" id="KW-0328">Glycosyltransferase</keyword>
<sequence>MKITQFHKWLTFLIIFIVFWLVLKSQNQNHFIVFLPIYAIIAFGLYSLGFILWRVTHFPTCDDATEKLREDIKEAEEDLKKRGYKAPQKKKEK</sequence>
<protein>
    <recommendedName>
        <fullName evidence="7">Dolichol-phosphate mannosyltransferase subunit 3</fullName>
    </recommendedName>
</protein>
<comment type="subcellular location">
    <subcellularLocation>
        <location evidence="1 7">Endoplasmic reticulum membrane</location>
        <topology evidence="1 7">Multi-pass membrane protein</topology>
    </subcellularLocation>
</comment>
<evidence type="ECO:0000313" key="9">
    <source>
        <dbReference type="EMBL" id="KAJ6244904.1"/>
    </source>
</evidence>
<comment type="pathway">
    <text evidence="7">Protein modification; protein glycosylation.</text>
</comment>
<evidence type="ECO:0000313" key="8">
    <source>
        <dbReference type="EMBL" id="KAJ3435255.1"/>
    </source>
</evidence>
<dbReference type="InterPro" id="IPR013174">
    <property type="entry name" value="DPM3"/>
</dbReference>
<evidence type="ECO:0000256" key="4">
    <source>
        <dbReference type="ARBA" id="ARBA00022824"/>
    </source>
</evidence>
<reference evidence="9" key="1">
    <citation type="submission" date="2022-08" db="EMBL/GenBank/DDBJ databases">
        <title>Novel sulfate-reducing endosymbionts in the free-living metamonad Anaeramoeba.</title>
        <authorList>
            <person name="Jerlstrom-Hultqvist J."/>
            <person name="Cepicka I."/>
            <person name="Gallot-Lavallee L."/>
            <person name="Salas-Leiva D."/>
            <person name="Curtis B.A."/>
            <person name="Zahonova K."/>
            <person name="Pipaliya S."/>
            <person name="Dacks J."/>
            <person name="Roger A.J."/>
        </authorList>
    </citation>
    <scope>NUCLEOTIDE SEQUENCE</scope>
    <source>
        <strain evidence="9">Schooner1</strain>
    </source>
</reference>
<evidence type="ECO:0000256" key="5">
    <source>
        <dbReference type="ARBA" id="ARBA00022989"/>
    </source>
</evidence>
<dbReference type="PANTHER" id="PTHR16433:SF0">
    <property type="entry name" value="DOLICHOL-PHOSPHATE MANNOSYLTRANSFERASE SUBUNIT 3"/>
    <property type="match status" value="1"/>
</dbReference>
<comment type="similarity">
    <text evidence="2 7">Belongs to the DPM3 family.</text>
</comment>
<evidence type="ECO:0000256" key="1">
    <source>
        <dbReference type="ARBA" id="ARBA00004477"/>
    </source>
</evidence>
<dbReference type="AlphaFoldDB" id="A0AAV7Z3S9"/>
<keyword evidence="11" id="KW-1185">Reference proteome</keyword>
<keyword evidence="3 7" id="KW-0812">Transmembrane</keyword>
<name>A0AAV7Z3S9_9EUKA</name>
<proteinExistence type="inferred from homology"/>
<evidence type="ECO:0000256" key="6">
    <source>
        <dbReference type="ARBA" id="ARBA00023136"/>
    </source>
</evidence>
<comment type="subunit">
    <text evidence="7">Component of the dolichol-phosphate mannose (DPM) synthase complex.</text>
</comment>
<keyword evidence="8" id="KW-0808">Transferase</keyword>
<evidence type="ECO:0000256" key="2">
    <source>
        <dbReference type="ARBA" id="ARBA00010430"/>
    </source>
</evidence>
<feature type="transmembrane region" description="Helical" evidence="7">
    <location>
        <begin position="30"/>
        <end position="53"/>
    </location>
</feature>
<dbReference type="GO" id="GO:0005789">
    <property type="term" value="C:endoplasmic reticulum membrane"/>
    <property type="evidence" value="ECO:0007669"/>
    <property type="project" value="UniProtKB-SubCell"/>
</dbReference>
<accession>A0AAV7Z3S9</accession>
<evidence type="ECO:0000256" key="7">
    <source>
        <dbReference type="RuleBase" id="RU365085"/>
    </source>
</evidence>
<dbReference type="Pfam" id="PF08285">
    <property type="entry name" value="DPM3"/>
    <property type="match status" value="1"/>
</dbReference>
<keyword evidence="6 7" id="KW-0472">Membrane</keyword>
<feature type="transmembrane region" description="Helical" evidence="7">
    <location>
        <begin position="6"/>
        <end position="23"/>
    </location>
</feature>
<evidence type="ECO:0000313" key="11">
    <source>
        <dbReference type="Proteomes" id="UP001150062"/>
    </source>
</evidence>
<evidence type="ECO:0000256" key="3">
    <source>
        <dbReference type="ARBA" id="ARBA00022692"/>
    </source>
</evidence>
<dbReference type="EMBL" id="JAOAOG010000158">
    <property type="protein sequence ID" value="KAJ6244904.1"/>
    <property type="molecule type" value="Genomic_DNA"/>
</dbReference>
<dbReference type="PANTHER" id="PTHR16433">
    <property type="entry name" value="DOLICHOL-PHOSPHATE MANNOSYLTRANSFERASE SUBUNIT 3"/>
    <property type="match status" value="1"/>
</dbReference>
<reference evidence="8" key="2">
    <citation type="submission" date="2022-08" db="EMBL/GenBank/DDBJ databases">
        <title>Novel sulphate-reducing endosymbionts in the free-living metamonad Anaeramoeba.</title>
        <authorList>
            <person name="Jerlstrom-Hultqvist J."/>
            <person name="Cepicka I."/>
            <person name="Gallot-Lavallee L."/>
            <person name="Salas-Leiva D."/>
            <person name="Curtis B.A."/>
            <person name="Zahonova K."/>
            <person name="Pipaliya S."/>
            <person name="Dacks J."/>
            <person name="Roger A.J."/>
        </authorList>
    </citation>
    <scope>NUCLEOTIDE SEQUENCE</scope>
    <source>
        <strain evidence="8">Busselton2</strain>
    </source>
</reference>
<keyword evidence="4 7" id="KW-0256">Endoplasmic reticulum</keyword>